<feature type="compositionally biased region" description="Basic and acidic residues" evidence="1">
    <location>
        <begin position="1"/>
        <end position="15"/>
    </location>
</feature>
<dbReference type="RefSeq" id="WP_110551971.1">
    <property type="nucleotide sequence ID" value="NZ_JACIBU010000001.1"/>
</dbReference>
<dbReference type="Proteomes" id="UP000580718">
    <property type="component" value="Unassembled WGS sequence"/>
</dbReference>
<keyword evidence="2" id="KW-1133">Transmembrane helix</keyword>
<sequence length="96" mass="10423">MVEPFERQPLERQDTEVFPEGGTPAGATSVEPAAPRRDVEPTPLVAGVVFILLAVLLMTGVDIPADWFGSGIAWVLLIGAGVALLFNELRKARRRR</sequence>
<gene>
    <name evidence="4" type="ORF">DMO24_09020</name>
    <name evidence="3" type="ORF">FHX36_003868</name>
</gene>
<evidence type="ECO:0000313" key="5">
    <source>
        <dbReference type="Proteomes" id="UP000247602"/>
    </source>
</evidence>
<keyword evidence="2" id="KW-0812">Transmembrane</keyword>
<keyword evidence="5" id="KW-1185">Reference proteome</keyword>
<dbReference type="AlphaFoldDB" id="A0A323VC93"/>
<dbReference type="EMBL" id="QKNV01000073">
    <property type="protein sequence ID" value="PZA21673.1"/>
    <property type="molecule type" value="Genomic_DNA"/>
</dbReference>
<dbReference type="EMBL" id="JACIBU010000001">
    <property type="protein sequence ID" value="MBB3678133.1"/>
    <property type="molecule type" value="Genomic_DNA"/>
</dbReference>
<name>A0A323VC93_9ACTN</name>
<accession>A0A323VC93</accession>
<comment type="caution">
    <text evidence="4">The sequence shown here is derived from an EMBL/GenBank/DDBJ whole genome shotgun (WGS) entry which is preliminary data.</text>
</comment>
<feature type="transmembrane region" description="Helical" evidence="2">
    <location>
        <begin position="67"/>
        <end position="86"/>
    </location>
</feature>
<evidence type="ECO:0000256" key="1">
    <source>
        <dbReference type="SAM" id="MobiDB-lite"/>
    </source>
</evidence>
<keyword evidence="2" id="KW-0472">Membrane</keyword>
<evidence type="ECO:0000256" key="2">
    <source>
        <dbReference type="SAM" id="Phobius"/>
    </source>
</evidence>
<dbReference type="OrthoDB" id="5194781at2"/>
<reference evidence="3 6" key="2">
    <citation type="submission" date="2020-08" db="EMBL/GenBank/DDBJ databases">
        <title>Sequencing the genomes of 1000 actinobacteria strains.</title>
        <authorList>
            <person name="Klenk H.-P."/>
        </authorList>
    </citation>
    <scope>NUCLEOTIDE SEQUENCE [LARGE SCALE GENOMIC DNA]</scope>
    <source>
        <strain evidence="3 6">DSM 16678</strain>
    </source>
</reference>
<feature type="region of interest" description="Disordered" evidence="1">
    <location>
        <begin position="1"/>
        <end position="37"/>
    </location>
</feature>
<evidence type="ECO:0000313" key="4">
    <source>
        <dbReference type="EMBL" id="PZA21673.1"/>
    </source>
</evidence>
<evidence type="ECO:0000313" key="6">
    <source>
        <dbReference type="Proteomes" id="UP000580718"/>
    </source>
</evidence>
<organism evidence="4 5">
    <name type="scientific">Modestobacter versicolor</name>
    <dbReference type="NCBI Taxonomy" id="429133"/>
    <lineage>
        <taxon>Bacteria</taxon>
        <taxon>Bacillati</taxon>
        <taxon>Actinomycetota</taxon>
        <taxon>Actinomycetes</taxon>
        <taxon>Geodermatophilales</taxon>
        <taxon>Geodermatophilaceae</taxon>
        <taxon>Modestobacter</taxon>
    </lineage>
</organism>
<reference evidence="4 5" key="1">
    <citation type="submission" date="2018-06" db="EMBL/GenBank/DDBJ databases">
        <title>Draft genome sequence of Modestobacter versicolor CP153-2.</title>
        <authorList>
            <person name="Gundlapally S.R."/>
        </authorList>
    </citation>
    <scope>NUCLEOTIDE SEQUENCE [LARGE SCALE GENOMIC DNA]</scope>
    <source>
        <strain evidence="4 5">CP153-2</strain>
    </source>
</reference>
<dbReference type="Proteomes" id="UP000247602">
    <property type="component" value="Unassembled WGS sequence"/>
</dbReference>
<proteinExistence type="predicted"/>
<evidence type="ECO:0000313" key="3">
    <source>
        <dbReference type="EMBL" id="MBB3678133.1"/>
    </source>
</evidence>
<protein>
    <submittedName>
        <fullName evidence="4">Uncharacterized protein</fullName>
    </submittedName>
</protein>
<feature type="transmembrane region" description="Helical" evidence="2">
    <location>
        <begin position="44"/>
        <end position="61"/>
    </location>
</feature>